<evidence type="ECO:0000313" key="2">
    <source>
        <dbReference type="Proteomes" id="UP000185746"/>
    </source>
</evidence>
<accession>A0A1D8JK75</accession>
<protein>
    <submittedName>
        <fullName evidence="1">Uncharacterized protein</fullName>
    </submittedName>
</protein>
<dbReference type="Proteomes" id="UP000185746">
    <property type="component" value="Chromosome"/>
</dbReference>
<dbReference type="EMBL" id="CP017560">
    <property type="protein sequence ID" value="AOV09118.1"/>
    <property type="molecule type" value="Genomic_DNA"/>
</dbReference>
<proteinExistence type="predicted"/>
<dbReference type="AlphaFoldDB" id="A0A1D8JK75"/>
<name>A0A1D8JK75_9BACL</name>
<organism evidence="1 2">
    <name type="scientific">Sporosarcina ureilytica</name>
    <dbReference type="NCBI Taxonomy" id="298596"/>
    <lineage>
        <taxon>Bacteria</taxon>
        <taxon>Bacillati</taxon>
        <taxon>Bacillota</taxon>
        <taxon>Bacilli</taxon>
        <taxon>Bacillales</taxon>
        <taxon>Caryophanaceae</taxon>
        <taxon>Sporosarcina</taxon>
    </lineage>
</organism>
<sequence>MIHLFIEWCRNHQLDPHTVYHLAYPEQEKNSLLTEILEEVDQQAPLNIPDHTLLEVLQYFGNDELAFVIVDLIEKWSKQ</sequence>
<evidence type="ECO:0000313" key="1">
    <source>
        <dbReference type="EMBL" id="AOV09118.1"/>
    </source>
</evidence>
<reference evidence="1 2" key="1">
    <citation type="submission" date="2016-09" db="EMBL/GenBank/DDBJ databases">
        <title>Complete genome sequence of the Lysinibacillus sphaericus LMG 22257, a specie of Bacillus with ureolytic activity that can effectively biodeposit calcium carbonate.</title>
        <authorList>
            <person name="Yan W."/>
        </authorList>
    </citation>
    <scope>NUCLEOTIDE SEQUENCE [LARGE SCALE GENOMIC DNA]</scope>
    <source>
        <strain evidence="1 2">LMG 22257</strain>
    </source>
</reference>
<gene>
    <name evidence="1" type="ORF">BI350_06030</name>
</gene>
<keyword evidence="2" id="KW-1185">Reference proteome</keyword>
<dbReference type="KEGG" id="surl:BI350_06030"/>